<feature type="transmembrane region" description="Helical" evidence="5">
    <location>
        <begin position="367"/>
        <end position="393"/>
    </location>
</feature>
<dbReference type="GO" id="GO:0022857">
    <property type="term" value="F:transmembrane transporter activity"/>
    <property type="evidence" value="ECO:0007669"/>
    <property type="project" value="InterPro"/>
</dbReference>
<dbReference type="InterPro" id="IPR011701">
    <property type="entry name" value="MFS"/>
</dbReference>
<proteinExistence type="predicted"/>
<feature type="transmembrane region" description="Helical" evidence="5">
    <location>
        <begin position="311"/>
        <end position="331"/>
    </location>
</feature>
<feature type="transmembrane region" description="Helical" evidence="5">
    <location>
        <begin position="166"/>
        <end position="188"/>
    </location>
</feature>
<name>A0A5C8P5L2_9BURK</name>
<dbReference type="OrthoDB" id="3573349at2"/>
<accession>A0A5C8P5L2</accession>
<feature type="transmembrane region" description="Helical" evidence="5">
    <location>
        <begin position="208"/>
        <end position="229"/>
    </location>
</feature>
<dbReference type="AlphaFoldDB" id="A0A5C8P5L2"/>
<feature type="transmembrane region" description="Helical" evidence="5">
    <location>
        <begin position="405"/>
        <end position="424"/>
    </location>
</feature>
<dbReference type="EMBL" id="VDUY01000001">
    <property type="protein sequence ID" value="TXL68598.1"/>
    <property type="molecule type" value="Genomic_DNA"/>
</dbReference>
<feature type="transmembrane region" description="Helical" evidence="5">
    <location>
        <begin position="277"/>
        <end position="299"/>
    </location>
</feature>
<dbReference type="InterPro" id="IPR036259">
    <property type="entry name" value="MFS_trans_sf"/>
</dbReference>
<evidence type="ECO:0000256" key="1">
    <source>
        <dbReference type="ARBA" id="ARBA00022692"/>
    </source>
</evidence>
<evidence type="ECO:0000256" key="2">
    <source>
        <dbReference type="ARBA" id="ARBA00022989"/>
    </source>
</evidence>
<feature type="compositionally biased region" description="Basic and acidic residues" evidence="4">
    <location>
        <begin position="48"/>
        <end position="60"/>
    </location>
</feature>
<dbReference type="PANTHER" id="PTHR11360:SF284">
    <property type="entry name" value="EG:103B4.3 PROTEIN-RELATED"/>
    <property type="match status" value="1"/>
</dbReference>
<keyword evidence="3 5" id="KW-0472">Membrane</keyword>
<feature type="transmembrane region" description="Helical" evidence="5">
    <location>
        <begin position="235"/>
        <end position="256"/>
    </location>
</feature>
<feature type="region of interest" description="Disordered" evidence="4">
    <location>
        <begin position="42"/>
        <end position="63"/>
    </location>
</feature>
<feature type="transmembrane region" description="Helical" evidence="5">
    <location>
        <begin position="343"/>
        <end position="361"/>
    </location>
</feature>
<keyword evidence="2 5" id="KW-1133">Transmembrane helix</keyword>
<dbReference type="SUPFAM" id="SSF103473">
    <property type="entry name" value="MFS general substrate transporter"/>
    <property type="match status" value="1"/>
</dbReference>
<comment type="caution">
    <text evidence="6">The sequence shown here is derived from an EMBL/GenBank/DDBJ whole genome shotgun (WGS) entry which is preliminary data.</text>
</comment>
<dbReference type="Pfam" id="PF07690">
    <property type="entry name" value="MFS_1"/>
    <property type="match status" value="1"/>
</dbReference>
<gene>
    <name evidence="6" type="ORF">FHP08_02640</name>
</gene>
<keyword evidence="1 5" id="KW-0812">Transmembrane</keyword>
<evidence type="ECO:0000313" key="7">
    <source>
        <dbReference type="Proteomes" id="UP000321548"/>
    </source>
</evidence>
<feature type="transmembrane region" description="Helical" evidence="5">
    <location>
        <begin position="77"/>
        <end position="101"/>
    </location>
</feature>
<dbReference type="PANTHER" id="PTHR11360">
    <property type="entry name" value="MONOCARBOXYLATE TRANSPORTER"/>
    <property type="match status" value="1"/>
</dbReference>
<feature type="transmembrane region" description="Helical" evidence="5">
    <location>
        <begin position="113"/>
        <end position="133"/>
    </location>
</feature>
<protein>
    <submittedName>
        <fullName evidence="6">OFA family MFS transporter</fullName>
    </submittedName>
</protein>
<evidence type="ECO:0000256" key="5">
    <source>
        <dbReference type="SAM" id="Phobius"/>
    </source>
</evidence>
<feature type="transmembrane region" description="Helical" evidence="5">
    <location>
        <begin position="430"/>
        <end position="451"/>
    </location>
</feature>
<sequence>MTLRHPRWALLTRTVGPWLSRREAWGRATGFRMVRRAGSVREKRHGGRVRDGTQHSHSPVERLSCGMPSPTSHRQRALAVVAAATAVNLPFGTIYAFSVFLKPMEEMLGIGRAQMSFVFGLATICLVVGMNLSPLLYRRLPAVPVLLLAGAGSAIGLWLAASAGGIGQLALGYGLLFGLGGGVGFILVQQGVNQTLASSGGLVNGYVVALYPLGAMIGAPLFGYTIAAFGLRATLAGLGATVLAACVFAAWLLARADIRMRTSDLPAAGSIDRQWPVFARLFVVFFLAAAAGLTVMSQAAGIVQAYGGRTALALGATTFITAAIAAARVGGGWLVDRFPMPRVAAAAHLWSLAGAMLLSFWPGPLAAVPALAMIGMGYGFMSGAVAGAIAQYWHRNEFGRIAGQLYIAWCIAAVSLPILAGWLFDRTGGYGAAVLVAAGGNVLGALLAGGLPAGGRSLRS</sequence>
<feature type="transmembrane region" description="Helical" evidence="5">
    <location>
        <begin position="140"/>
        <end position="160"/>
    </location>
</feature>
<dbReference type="Proteomes" id="UP000321548">
    <property type="component" value="Unassembled WGS sequence"/>
</dbReference>
<keyword evidence="7" id="KW-1185">Reference proteome</keyword>
<evidence type="ECO:0000256" key="3">
    <source>
        <dbReference type="ARBA" id="ARBA00023136"/>
    </source>
</evidence>
<evidence type="ECO:0000313" key="6">
    <source>
        <dbReference type="EMBL" id="TXL68598.1"/>
    </source>
</evidence>
<evidence type="ECO:0000256" key="4">
    <source>
        <dbReference type="SAM" id="MobiDB-lite"/>
    </source>
</evidence>
<dbReference type="Gene3D" id="1.20.1250.20">
    <property type="entry name" value="MFS general substrate transporter like domains"/>
    <property type="match status" value="2"/>
</dbReference>
<reference evidence="6 7" key="1">
    <citation type="submission" date="2019-06" db="EMBL/GenBank/DDBJ databases">
        <title>Quisquiliibacterium sp. nov., isolated from a maize field.</title>
        <authorList>
            <person name="Lin S.-Y."/>
            <person name="Tsai C.-F."/>
            <person name="Young C.-C."/>
        </authorList>
    </citation>
    <scope>NUCLEOTIDE SEQUENCE [LARGE SCALE GENOMIC DNA]</scope>
    <source>
        <strain evidence="6 7">CC-CFT501</strain>
    </source>
</reference>
<organism evidence="6 7">
    <name type="scientific">Zeimonas arvi</name>
    <dbReference type="NCBI Taxonomy" id="2498847"/>
    <lineage>
        <taxon>Bacteria</taxon>
        <taxon>Pseudomonadati</taxon>
        <taxon>Pseudomonadota</taxon>
        <taxon>Betaproteobacteria</taxon>
        <taxon>Burkholderiales</taxon>
        <taxon>Burkholderiaceae</taxon>
        <taxon>Zeimonas</taxon>
    </lineage>
</organism>
<dbReference type="InterPro" id="IPR050327">
    <property type="entry name" value="Proton-linked_MCT"/>
</dbReference>